<keyword evidence="1" id="KW-0472">Membrane</keyword>
<accession>A0A4Y5TR72</accession>
<evidence type="ECO:0000313" key="2">
    <source>
        <dbReference type="EMBL" id="QDB71885.1"/>
    </source>
</evidence>
<feature type="transmembrane region" description="Helical" evidence="1">
    <location>
        <begin position="6"/>
        <end position="24"/>
    </location>
</feature>
<protein>
    <submittedName>
        <fullName evidence="2">I-spanin</fullName>
    </submittedName>
</protein>
<keyword evidence="1" id="KW-1133">Transmembrane helix</keyword>
<dbReference type="EMBL" id="MN044033">
    <property type="protein sequence ID" value="QDB71885.1"/>
    <property type="molecule type" value="Genomic_DNA"/>
</dbReference>
<name>A0A4Y5TR72_9CAUD</name>
<evidence type="ECO:0000313" key="3">
    <source>
        <dbReference type="Proteomes" id="UP000320940"/>
    </source>
</evidence>
<keyword evidence="3" id="KW-1185">Reference proteome</keyword>
<sequence length="116" mass="12915">MSKLKIYIIVGLLIAGLFGTTKYLSYRVDTLKEQVAQIDGVAKAQQLQIDLIATQLQGIQALTEKNKAAIDARNAKDKTLTANKKREAELVDPKAVKEIVNDPFNEFARELQEATR</sequence>
<reference evidence="3" key="1">
    <citation type="submission" date="2019-06" db="EMBL/GenBank/DDBJ databases">
        <title>Complete genome of the novel Klebsiella pneumoniae phage Marfa.</title>
        <authorList>
            <person name="Harb L."/>
            <person name="Boeckman J."/>
            <person name="Newkirk H."/>
            <person name="Liu M."/>
            <person name="Gill J."/>
            <person name="Ramsey J."/>
        </authorList>
    </citation>
    <scope>NUCLEOTIDE SEQUENCE [LARGE SCALE GENOMIC DNA]</scope>
</reference>
<proteinExistence type="predicted"/>
<dbReference type="Proteomes" id="UP000320940">
    <property type="component" value="Segment"/>
</dbReference>
<evidence type="ECO:0000256" key="1">
    <source>
        <dbReference type="SAM" id="Phobius"/>
    </source>
</evidence>
<organism evidence="2 3">
    <name type="scientific">Klebsiella phage Marfa</name>
    <dbReference type="NCBI Taxonomy" id="2587809"/>
    <lineage>
        <taxon>Viruses</taxon>
        <taxon>Duplodnaviria</taxon>
        <taxon>Heunggongvirae</taxon>
        <taxon>Uroviricota</taxon>
        <taxon>Caudoviricetes</taxon>
        <taxon>Marfavirus</taxon>
        <taxon>Marfavirus marfa</taxon>
    </lineage>
</organism>
<gene>
    <name evidence="2" type="ORF">CPT_Marfa_240</name>
</gene>
<keyword evidence="1" id="KW-0812">Transmembrane</keyword>